<keyword evidence="3" id="KW-1185">Reference proteome</keyword>
<dbReference type="InterPro" id="IPR028994">
    <property type="entry name" value="Integrin_alpha_N"/>
</dbReference>
<proteinExistence type="predicted"/>
<dbReference type="AlphaFoldDB" id="A0A841HX68"/>
<evidence type="ECO:0000313" key="2">
    <source>
        <dbReference type="EMBL" id="MBB6098121.1"/>
    </source>
</evidence>
<evidence type="ECO:0008006" key="4">
    <source>
        <dbReference type="Google" id="ProtNLM"/>
    </source>
</evidence>
<reference evidence="2 3" key="1">
    <citation type="submission" date="2020-08" db="EMBL/GenBank/DDBJ databases">
        <title>Genomic Encyclopedia of Type Strains, Phase IV (KMG-IV): sequencing the most valuable type-strain genomes for metagenomic binning, comparative biology and taxonomic classification.</title>
        <authorList>
            <person name="Goeker M."/>
        </authorList>
    </citation>
    <scope>NUCLEOTIDE SEQUENCE [LARGE SCALE GENOMIC DNA]</scope>
    <source>
        <strain evidence="2 3">DSM 21458</strain>
    </source>
</reference>
<dbReference type="SUPFAM" id="SSF69318">
    <property type="entry name" value="Integrin alpha N-terminal domain"/>
    <property type="match status" value="1"/>
</dbReference>
<evidence type="ECO:0000256" key="1">
    <source>
        <dbReference type="SAM" id="SignalP"/>
    </source>
</evidence>
<evidence type="ECO:0000313" key="3">
    <source>
        <dbReference type="Proteomes" id="UP000569951"/>
    </source>
</evidence>
<comment type="caution">
    <text evidence="2">The sequence shown here is derived from an EMBL/GenBank/DDBJ whole genome shotgun (WGS) entry which is preliminary data.</text>
</comment>
<feature type="chain" id="PRO_5033054636" description="VCBS repeat-containing protein" evidence="1">
    <location>
        <begin position="18"/>
        <end position="271"/>
    </location>
</feature>
<dbReference type="Proteomes" id="UP000569951">
    <property type="component" value="Unassembled WGS sequence"/>
</dbReference>
<sequence>MRFVPLVLILLLEAALAASSPPPVYPLLRLEPGVVSRGELIGGRALGRWLGPRETALRLDGRARYRVFSLQHELALLRAHAPLSAGVPCAGNLSLRVRVPVALPGTEPLYAFAAPWNPLPRRPVALSAQTRTYRDLVAAALRSKGLARPQVHVEQVLQVDLDADGHLEVIIVANSRAGRPAARAAAGDYAGVWVRQQVDGRVRLLALEQEVHVRAGSAAPSRVRVGALLDLDGDGRLEVIVSGKTAVGVWTSVFSLAGGQMSKVLRWGCGA</sequence>
<gene>
    <name evidence="2" type="ORF">HNR42_001546</name>
</gene>
<feature type="signal peptide" evidence="1">
    <location>
        <begin position="1"/>
        <end position="17"/>
    </location>
</feature>
<dbReference type="EMBL" id="JACHHG010000005">
    <property type="protein sequence ID" value="MBB6098121.1"/>
    <property type="molecule type" value="Genomic_DNA"/>
</dbReference>
<organism evidence="2 3">
    <name type="scientific">Deinobacterium chartae</name>
    <dbReference type="NCBI Taxonomy" id="521158"/>
    <lineage>
        <taxon>Bacteria</taxon>
        <taxon>Thermotogati</taxon>
        <taxon>Deinococcota</taxon>
        <taxon>Deinococci</taxon>
        <taxon>Deinococcales</taxon>
        <taxon>Deinococcaceae</taxon>
        <taxon>Deinobacterium</taxon>
    </lineage>
</organism>
<name>A0A841HX68_9DEIO</name>
<dbReference type="RefSeq" id="WP_183986237.1">
    <property type="nucleotide sequence ID" value="NZ_JACHHG010000005.1"/>
</dbReference>
<protein>
    <recommendedName>
        <fullName evidence="4">VCBS repeat-containing protein</fullName>
    </recommendedName>
</protein>
<accession>A0A841HX68</accession>
<keyword evidence="1" id="KW-0732">Signal</keyword>